<sequence>QFWPREAKSRPSGGAGPPPPSLRPPRRRALAGHGARVPPRAPAASAAATDRREDSDETCKAGDPGCGEKPADEEGDHDSYAKECPPLSEEQSATLNECTEGKKQWKWGLDRLQSSDKEGATNFVIKAYNLCLKKMGLERAERCVRAWVDDTIEYKWLKQGLGVSPECKAEAHSKYNTGSKEVEDCAQTYNDRLQGFDEPEEQAMIYSDILENCAGVSPLCARQNGYMMAERAQQQSLKELGIDTKGGTVRR</sequence>
<feature type="compositionally biased region" description="Basic and acidic residues" evidence="1">
    <location>
        <begin position="49"/>
        <end position="60"/>
    </location>
</feature>
<feature type="non-terminal residue" evidence="2">
    <location>
        <position position="1"/>
    </location>
</feature>
<comment type="caution">
    <text evidence="2">The sequence shown here is derived from an EMBL/GenBank/DDBJ whole genome shotgun (WGS) entry which is preliminary data.</text>
</comment>
<feature type="region of interest" description="Disordered" evidence="1">
    <location>
        <begin position="1"/>
        <end position="92"/>
    </location>
</feature>
<organism evidence="2 3">
    <name type="scientific">Prorocentrum cordatum</name>
    <dbReference type="NCBI Taxonomy" id="2364126"/>
    <lineage>
        <taxon>Eukaryota</taxon>
        <taxon>Sar</taxon>
        <taxon>Alveolata</taxon>
        <taxon>Dinophyceae</taxon>
        <taxon>Prorocentrales</taxon>
        <taxon>Prorocentraceae</taxon>
        <taxon>Prorocentrum</taxon>
    </lineage>
</organism>
<protein>
    <submittedName>
        <fullName evidence="2">Uncharacterized protein</fullName>
    </submittedName>
</protein>
<dbReference type="Proteomes" id="UP001189429">
    <property type="component" value="Unassembled WGS sequence"/>
</dbReference>
<proteinExistence type="predicted"/>
<evidence type="ECO:0000313" key="3">
    <source>
        <dbReference type="Proteomes" id="UP001189429"/>
    </source>
</evidence>
<dbReference type="EMBL" id="CAUYUJ010015025">
    <property type="protein sequence ID" value="CAK0848958.1"/>
    <property type="molecule type" value="Genomic_DNA"/>
</dbReference>
<reference evidence="2" key="1">
    <citation type="submission" date="2023-10" db="EMBL/GenBank/DDBJ databases">
        <authorList>
            <person name="Chen Y."/>
            <person name="Shah S."/>
            <person name="Dougan E. K."/>
            <person name="Thang M."/>
            <person name="Chan C."/>
        </authorList>
    </citation>
    <scope>NUCLEOTIDE SEQUENCE [LARGE SCALE GENOMIC DNA]</scope>
</reference>
<name>A0ABN9TUP9_9DINO</name>
<keyword evidence="3" id="KW-1185">Reference proteome</keyword>
<accession>A0ABN9TUP9</accession>
<feature type="compositionally biased region" description="Basic and acidic residues" evidence="1">
    <location>
        <begin position="69"/>
        <end position="81"/>
    </location>
</feature>
<feature type="compositionally biased region" description="Low complexity" evidence="1">
    <location>
        <begin position="31"/>
        <end position="48"/>
    </location>
</feature>
<evidence type="ECO:0000313" key="2">
    <source>
        <dbReference type="EMBL" id="CAK0848958.1"/>
    </source>
</evidence>
<evidence type="ECO:0000256" key="1">
    <source>
        <dbReference type="SAM" id="MobiDB-lite"/>
    </source>
</evidence>
<gene>
    <name evidence="2" type="ORF">PCOR1329_LOCUS41782</name>
</gene>